<dbReference type="InterPro" id="IPR007596">
    <property type="entry name" value="Pox_A_type_inc"/>
</dbReference>
<keyword evidence="3" id="KW-1185">Reference proteome</keyword>
<reference evidence="3" key="1">
    <citation type="journal article" date="2019" name="Int. J. Syst. Evol. Microbiol.">
        <title>The Global Catalogue of Microorganisms (GCM) 10K type strain sequencing project: providing services to taxonomists for standard genome sequencing and annotation.</title>
        <authorList>
            <consortium name="The Broad Institute Genomics Platform"/>
            <consortium name="The Broad Institute Genome Sequencing Center for Infectious Disease"/>
            <person name="Wu L."/>
            <person name="Ma J."/>
        </authorList>
    </citation>
    <scope>NUCLEOTIDE SEQUENCE [LARGE SCALE GENOMIC DNA]</scope>
    <source>
        <strain evidence="3">NBRC 111980</strain>
    </source>
</reference>
<evidence type="ECO:0000313" key="2">
    <source>
        <dbReference type="EMBL" id="GLQ92642.1"/>
    </source>
</evidence>
<dbReference type="EMBL" id="BSOB01000010">
    <property type="protein sequence ID" value="GLQ92642.1"/>
    <property type="molecule type" value="Genomic_DNA"/>
</dbReference>
<name>A0ABQ5XNS0_9GAMM</name>
<dbReference type="Pfam" id="PF04508">
    <property type="entry name" value="Pox_A_type_inc"/>
    <property type="match status" value="1"/>
</dbReference>
<evidence type="ECO:0000256" key="1">
    <source>
        <dbReference type="SAM" id="Coils"/>
    </source>
</evidence>
<comment type="caution">
    <text evidence="2">The sequence shown here is derived from an EMBL/GenBank/DDBJ whole genome shotgun (WGS) entry which is preliminary data.</text>
</comment>
<protein>
    <recommendedName>
        <fullName evidence="4">Flagellar assembly protein FliH/Type III secretion system HrpE domain-containing protein</fullName>
    </recommendedName>
</protein>
<sequence>MNGLVKANTVVVTRERYQTALSSSDSTMHRLDASSEVREMDALRARVADLERQLEDLSGTHARQETEAYERGVREGEQAAVKTIQKDHNEHIGLLKHGIERAVARFDETLDALMPLSLDVAESALSCVIDRPSHYAHLITQTVERQLRYLAADTVLSIDVSSHDFPASAALENGLAGIQSRHGLTVTAKATADAGTCILHLTLGRIDASLTTQRQRLAAIFTELRNDD</sequence>
<evidence type="ECO:0000313" key="3">
    <source>
        <dbReference type="Proteomes" id="UP001156670"/>
    </source>
</evidence>
<organism evidence="2 3">
    <name type="scientific">Dyella acidisoli</name>
    <dbReference type="NCBI Taxonomy" id="1867834"/>
    <lineage>
        <taxon>Bacteria</taxon>
        <taxon>Pseudomonadati</taxon>
        <taxon>Pseudomonadota</taxon>
        <taxon>Gammaproteobacteria</taxon>
        <taxon>Lysobacterales</taxon>
        <taxon>Rhodanobacteraceae</taxon>
        <taxon>Dyella</taxon>
    </lineage>
</organism>
<keyword evidence="1" id="KW-0175">Coiled coil</keyword>
<proteinExistence type="predicted"/>
<evidence type="ECO:0008006" key="4">
    <source>
        <dbReference type="Google" id="ProtNLM"/>
    </source>
</evidence>
<accession>A0ABQ5XNS0</accession>
<feature type="coiled-coil region" evidence="1">
    <location>
        <begin position="33"/>
        <end position="67"/>
    </location>
</feature>
<dbReference type="Proteomes" id="UP001156670">
    <property type="component" value="Unassembled WGS sequence"/>
</dbReference>
<gene>
    <name evidence="2" type="ORF">GCM10007901_15930</name>
</gene>